<reference evidence="1 2" key="1">
    <citation type="submission" date="2023-09" db="EMBL/GenBank/DDBJ databases">
        <authorList>
            <person name="Wang M."/>
        </authorList>
    </citation>
    <scope>NUCLEOTIDE SEQUENCE [LARGE SCALE GENOMIC DNA]</scope>
    <source>
        <strain evidence="1">GT-2023</strain>
        <tissue evidence="1">Liver</tissue>
    </source>
</reference>
<dbReference type="Proteomes" id="UP001558613">
    <property type="component" value="Unassembled WGS sequence"/>
</dbReference>
<accession>A0ABR3NE58</accession>
<name>A0ABR3NE58_9TELE</name>
<sequence length="118" mass="13114">MFPSRRAGDSNALAHPLASPRAEYTSTSLSVLVCKRANRRYIAAARWLTPSWKRRSQERNAARSLIDPDASRRSDVNSRQRAALLKGNQRSCSALWVFAFVTRGAAAFLNGHRISATL</sequence>
<evidence type="ECO:0000313" key="2">
    <source>
        <dbReference type="Proteomes" id="UP001558613"/>
    </source>
</evidence>
<proteinExistence type="predicted"/>
<keyword evidence="2" id="KW-1185">Reference proteome</keyword>
<organism evidence="1 2">
    <name type="scientific">Cirrhinus molitorella</name>
    <name type="common">mud carp</name>
    <dbReference type="NCBI Taxonomy" id="172907"/>
    <lineage>
        <taxon>Eukaryota</taxon>
        <taxon>Metazoa</taxon>
        <taxon>Chordata</taxon>
        <taxon>Craniata</taxon>
        <taxon>Vertebrata</taxon>
        <taxon>Euteleostomi</taxon>
        <taxon>Actinopterygii</taxon>
        <taxon>Neopterygii</taxon>
        <taxon>Teleostei</taxon>
        <taxon>Ostariophysi</taxon>
        <taxon>Cypriniformes</taxon>
        <taxon>Cyprinidae</taxon>
        <taxon>Labeoninae</taxon>
        <taxon>Labeonini</taxon>
        <taxon>Cirrhinus</taxon>
    </lineage>
</organism>
<protein>
    <submittedName>
        <fullName evidence="1">Uncharacterized protein</fullName>
    </submittedName>
</protein>
<evidence type="ECO:0000313" key="1">
    <source>
        <dbReference type="EMBL" id="KAL1275252.1"/>
    </source>
</evidence>
<comment type="caution">
    <text evidence="1">The sequence shown here is derived from an EMBL/GenBank/DDBJ whole genome shotgun (WGS) entry which is preliminary data.</text>
</comment>
<gene>
    <name evidence="1" type="ORF">QQF64_034875</name>
</gene>
<dbReference type="EMBL" id="JAYMGO010000004">
    <property type="protein sequence ID" value="KAL1275252.1"/>
    <property type="molecule type" value="Genomic_DNA"/>
</dbReference>